<name>A0A5B7FWR7_PORTR</name>
<proteinExistence type="predicted"/>
<organism evidence="1 2">
    <name type="scientific">Portunus trituberculatus</name>
    <name type="common">Swimming crab</name>
    <name type="synonym">Neptunus trituberculatus</name>
    <dbReference type="NCBI Taxonomy" id="210409"/>
    <lineage>
        <taxon>Eukaryota</taxon>
        <taxon>Metazoa</taxon>
        <taxon>Ecdysozoa</taxon>
        <taxon>Arthropoda</taxon>
        <taxon>Crustacea</taxon>
        <taxon>Multicrustacea</taxon>
        <taxon>Malacostraca</taxon>
        <taxon>Eumalacostraca</taxon>
        <taxon>Eucarida</taxon>
        <taxon>Decapoda</taxon>
        <taxon>Pleocyemata</taxon>
        <taxon>Brachyura</taxon>
        <taxon>Eubrachyura</taxon>
        <taxon>Portunoidea</taxon>
        <taxon>Portunidae</taxon>
        <taxon>Portuninae</taxon>
        <taxon>Portunus</taxon>
    </lineage>
</organism>
<protein>
    <submittedName>
        <fullName evidence="1">Uncharacterized protein</fullName>
    </submittedName>
</protein>
<accession>A0A5B7FWR7</accession>
<comment type="caution">
    <text evidence="1">The sequence shown here is derived from an EMBL/GenBank/DDBJ whole genome shotgun (WGS) entry which is preliminary data.</text>
</comment>
<evidence type="ECO:0000313" key="1">
    <source>
        <dbReference type="EMBL" id="MPC52180.1"/>
    </source>
</evidence>
<reference evidence="1 2" key="1">
    <citation type="submission" date="2019-05" db="EMBL/GenBank/DDBJ databases">
        <title>Another draft genome of Portunus trituberculatus and its Hox gene families provides insights of decapod evolution.</title>
        <authorList>
            <person name="Jeong J.-H."/>
            <person name="Song I."/>
            <person name="Kim S."/>
            <person name="Choi T."/>
            <person name="Kim D."/>
            <person name="Ryu S."/>
            <person name="Kim W."/>
        </authorList>
    </citation>
    <scope>NUCLEOTIDE SEQUENCE [LARGE SCALE GENOMIC DNA]</scope>
    <source>
        <tissue evidence="1">Muscle</tissue>
    </source>
</reference>
<evidence type="ECO:0000313" key="2">
    <source>
        <dbReference type="Proteomes" id="UP000324222"/>
    </source>
</evidence>
<dbReference type="Proteomes" id="UP000324222">
    <property type="component" value="Unassembled WGS sequence"/>
</dbReference>
<gene>
    <name evidence="1" type="ORF">E2C01_046042</name>
</gene>
<dbReference type="EMBL" id="VSRR010010682">
    <property type="protein sequence ID" value="MPC52180.1"/>
    <property type="molecule type" value="Genomic_DNA"/>
</dbReference>
<keyword evidence="2" id="KW-1185">Reference proteome</keyword>
<dbReference type="AlphaFoldDB" id="A0A5B7FWR7"/>
<sequence>MGCICCSVPVPQPHLISNGCVVHQDVKSTIGILDVFRKLVDAVLVINVQLVKFLDSGGTPALIPGRQIHSALKLGTQFLHNGKSNALVSSRHLCHE</sequence>